<evidence type="ECO:0008006" key="3">
    <source>
        <dbReference type="Google" id="ProtNLM"/>
    </source>
</evidence>
<sequence>MEIGKKCGPIVNNRGNEEYGTLGLVRSTSFGRKRVALSNCLEFGDDDDGDCVHSTSCKRLFSRFEFIRILCGVEHDDLKSLFFVSKAMREATLVAKKSHFAYSTPRKTVIFQSVDDFGDFNEIEAPNAPKQSRIRRSRLSAKKLTDISVNLFNSDNNEVERPRRNLFLETETGI</sequence>
<comment type="caution">
    <text evidence="1">The sequence shown here is derived from an EMBL/GenBank/DDBJ whole genome shotgun (WGS) entry which is preliminary data.</text>
</comment>
<protein>
    <recommendedName>
        <fullName evidence="3">F-box protein</fullName>
    </recommendedName>
</protein>
<dbReference type="EMBL" id="JABTTQ020001218">
    <property type="protein sequence ID" value="KAK6133394.1"/>
    <property type="molecule type" value="Genomic_DNA"/>
</dbReference>
<gene>
    <name evidence="1" type="ORF">DH2020_032858</name>
</gene>
<dbReference type="PANTHER" id="PTHR34049">
    <property type="entry name" value="F-BOX PROTEIN SKIP27"/>
    <property type="match status" value="1"/>
</dbReference>
<reference evidence="1 2" key="1">
    <citation type="journal article" date="2021" name="Comput. Struct. Biotechnol. J.">
        <title>De novo genome assembly of the potent medicinal plant Rehmannia glutinosa using nanopore technology.</title>
        <authorList>
            <person name="Ma L."/>
            <person name="Dong C."/>
            <person name="Song C."/>
            <person name="Wang X."/>
            <person name="Zheng X."/>
            <person name="Niu Y."/>
            <person name="Chen S."/>
            <person name="Feng W."/>
        </authorList>
    </citation>
    <scope>NUCLEOTIDE SEQUENCE [LARGE SCALE GENOMIC DNA]</scope>
    <source>
        <strain evidence="1">DH-2019</strain>
    </source>
</reference>
<accession>A0ABR0VH25</accession>
<dbReference type="PANTHER" id="PTHR34049:SF1">
    <property type="entry name" value="F-BOX PROTEIN SKIP27"/>
    <property type="match status" value="1"/>
</dbReference>
<dbReference type="Proteomes" id="UP001318860">
    <property type="component" value="Unassembled WGS sequence"/>
</dbReference>
<proteinExistence type="predicted"/>
<evidence type="ECO:0000313" key="2">
    <source>
        <dbReference type="Proteomes" id="UP001318860"/>
    </source>
</evidence>
<evidence type="ECO:0000313" key="1">
    <source>
        <dbReference type="EMBL" id="KAK6133394.1"/>
    </source>
</evidence>
<name>A0ABR0VH25_REHGL</name>
<dbReference type="InterPro" id="IPR045286">
    <property type="entry name" value="FBS1-like"/>
</dbReference>
<keyword evidence="2" id="KW-1185">Reference proteome</keyword>
<organism evidence="1 2">
    <name type="scientific">Rehmannia glutinosa</name>
    <name type="common">Chinese foxglove</name>
    <dbReference type="NCBI Taxonomy" id="99300"/>
    <lineage>
        <taxon>Eukaryota</taxon>
        <taxon>Viridiplantae</taxon>
        <taxon>Streptophyta</taxon>
        <taxon>Embryophyta</taxon>
        <taxon>Tracheophyta</taxon>
        <taxon>Spermatophyta</taxon>
        <taxon>Magnoliopsida</taxon>
        <taxon>eudicotyledons</taxon>
        <taxon>Gunneridae</taxon>
        <taxon>Pentapetalae</taxon>
        <taxon>asterids</taxon>
        <taxon>lamiids</taxon>
        <taxon>Lamiales</taxon>
        <taxon>Orobanchaceae</taxon>
        <taxon>Rehmannieae</taxon>
        <taxon>Rehmannia</taxon>
    </lineage>
</organism>